<keyword evidence="2" id="KW-1185">Reference proteome</keyword>
<evidence type="ECO:0000313" key="1">
    <source>
        <dbReference type="EMBL" id="MBE9397064.1"/>
    </source>
</evidence>
<evidence type="ECO:0008006" key="3">
    <source>
        <dbReference type="Google" id="ProtNLM"/>
    </source>
</evidence>
<comment type="caution">
    <text evidence="1">The sequence shown here is derived from an EMBL/GenBank/DDBJ whole genome shotgun (WGS) entry which is preliminary data.</text>
</comment>
<dbReference type="EMBL" id="JADEYS010000006">
    <property type="protein sequence ID" value="MBE9397064.1"/>
    <property type="molecule type" value="Genomic_DNA"/>
</dbReference>
<reference evidence="1" key="1">
    <citation type="submission" date="2020-10" db="EMBL/GenBank/DDBJ databases">
        <title>Bacterium isolated from coastal waters sediment.</title>
        <authorList>
            <person name="Chen R.-J."/>
            <person name="Lu D.-C."/>
            <person name="Zhu K.-L."/>
            <person name="Du Z.-J."/>
        </authorList>
    </citation>
    <scope>NUCLEOTIDE SEQUENCE</scope>
    <source>
        <strain evidence="1">N1Y112</strain>
    </source>
</reference>
<gene>
    <name evidence="1" type="ORF">IOQ59_07285</name>
</gene>
<sequence length="307" mass="33861">MSIVFLFGAGASAFSGECSREPPPLGNELFDRLVKIGSPASELNDKYGETFRKDFEAGMREIASNEGALAIPLLRQIGKYLGSIEVRSGNTYCEFIKEIQPYLNEVCLATLNYDCLLEQALSILNIDFSLKPFCTDDVGPSLLKLHGSSNWLPVIPENLALSNVVVSNPEMALVSGVTKACYASSTEAIEKWHEEERFSSLAPIMCNYAEGKNCMVNPEVVAQVQEFWVNTIAQVKLVVLVGVRYISEDTQVWDCIEASECELAVINPDKNEVLQLNTRFPTKNVRDIGNGFSESMPAIVEMLKNGI</sequence>
<dbReference type="Proteomes" id="UP000640333">
    <property type="component" value="Unassembled WGS sequence"/>
</dbReference>
<protein>
    <recommendedName>
        <fullName evidence="3">SIR2-like domain-containing protein</fullName>
    </recommendedName>
</protein>
<name>A0A8J7JYZ5_9GAMM</name>
<dbReference type="AlphaFoldDB" id="A0A8J7JYZ5"/>
<proteinExistence type="predicted"/>
<accession>A0A8J7JYZ5</accession>
<evidence type="ECO:0000313" key="2">
    <source>
        <dbReference type="Proteomes" id="UP000640333"/>
    </source>
</evidence>
<organism evidence="1 2">
    <name type="scientific">Pontibacterium sinense</name>
    <dbReference type="NCBI Taxonomy" id="2781979"/>
    <lineage>
        <taxon>Bacteria</taxon>
        <taxon>Pseudomonadati</taxon>
        <taxon>Pseudomonadota</taxon>
        <taxon>Gammaproteobacteria</taxon>
        <taxon>Oceanospirillales</taxon>
        <taxon>Oceanospirillaceae</taxon>
        <taxon>Pontibacterium</taxon>
    </lineage>
</organism>
<dbReference type="RefSeq" id="WP_193952621.1">
    <property type="nucleotide sequence ID" value="NZ_JADEYS010000006.1"/>
</dbReference>